<evidence type="ECO:0000256" key="4">
    <source>
        <dbReference type="ARBA" id="ARBA00023136"/>
    </source>
</evidence>
<evidence type="ECO:0000313" key="6">
    <source>
        <dbReference type="EMBL" id="QIG80645.1"/>
    </source>
</evidence>
<dbReference type="AlphaFoldDB" id="A0A6G6Y6U6"/>
<feature type="transmembrane region" description="Helical" evidence="5">
    <location>
        <begin position="85"/>
        <end position="107"/>
    </location>
</feature>
<dbReference type="PANTHER" id="PTHR43483:SF3">
    <property type="entry name" value="MEMBRANE TRANSPORTER PROTEIN HI_0806-RELATED"/>
    <property type="match status" value="1"/>
</dbReference>
<dbReference type="KEGG" id="spzr:G5C33_13225"/>
<reference evidence="6 7" key="1">
    <citation type="submission" date="2020-02" db="EMBL/GenBank/DDBJ databases">
        <authorList>
            <person name="Zheng R.K."/>
            <person name="Sun C.M."/>
        </authorList>
    </citation>
    <scope>NUCLEOTIDE SEQUENCE [LARGE SCALE GENOMIC DNA]</scope>
    <source>
        <strain evidence="7">zrk23</strain>
    </source>
</reference>
<accession>A0A6G6Y6U6</accession>
<evidence type="ECO:0000256" key="1">
    <source>
        <dbReference type="ARBA" id="ARBA00004141"/>
    </source>
</evidence>
<dbReference type="GO" id="GO:0005886">
    <property type="term" value="C:plasma membrane"/>
    <property type="evidence" value="ECO:0007669"/>
    <property type="project" value="UniProtKB-SubCell"/>
</dbReference>
<dbReference type="RefSeq" id="WP_165327653.1">
    <property type="nucleotide sequence ID" value="NZ_CP049109.1"/>
</dbReference>
<gene>
    <name evidence="6" type="ORF">G5C33_13225</name>
</gene>
<keyword evidence="5" id="KW-1003">Cell membrane</keyword>
<comment type="similarity">
    <text evidence="5">Belongs to the 4-toluene sulfonate uptake permease (TSUP) (TC 2.A.102) family.</text>
</comment>
<sequence length="273" mass="27276">MILSEWIVPMVAMLAAGLAAGFAGGLFGIGGGFVVVPALVAVLPLLGASKAELMHVAVGTSLATIVATSIRSVTSHAKRDAVDFALLRSWAPWVVLGVGIGVVLAAWVSGDGLTVIFGAGMLLMGLHFLFPLLAGRQVAEAMPGGVARIGIAGGIGAFSSLLGIGGGTPSIIVMTLHGKSIHRAIATASGVGTIIAIPGALGFIVTGWGAHGLPVGSLGYVNIPAAAAIMAMSVLSAPWGVAAAHWLSPVLLRRIFGVYLLVIGGLMVRNGLG</sequence>
<feature type="transmembrane region" description="Helical" evidence="5">
    <location>
        <begin position="12"/>
        <end position="41"/>
    </location>
</feature>
<keyword evidence="3 5" id="KW-1133">Transmembrane helix</keyword>
<name>A0A6G6Y6U6_9SPHN</name>
<keyword evidence="4 5" id="KW-0472">Membrane</keyword>
<dbReference type="EMBL" id="CP049109">
    <property type="protein sequence ID" value="QIG80645.1"/>
    <property type="molecule type" value="Genomic_DNA"/>
</dbReference>
<feature type="transmembrane region" description="Helical" evidence="5">
    <location>
        <begin position="146"/>
        <end position="164"/>
    </location>
</feature>
<evidence type="ECO:0000313" key="7">
    <source>
        <dbReference type="Proteomes" id="UP000501568"/>
    </source>
</evidence>
<feature type="transmembrane region" description="Helical" evidence="5">
    <location>
        <begin position="53"/>
        <end position="73"/>
    </location>
</feature>
<evidence type="ECO:0000256" key="5">
    <source>
        <dbReference type="RuleBase" id="RU363041"/>
    </source>
</evidence>
<dbReference type="PANTHER" id="PTHR43483">
    <property type="entry name" value="MEMBRANE TRANSPORTER PROTEIN HI_0806-RELATED"/>
    <property type="match status" value="1"/>
</dbReference>
<evidence type="ECO:0000256" key="2">
    <source>
        <dbReference type="ARBA" id="ARBA00022692"/>
    </source>
</evidence>
<feature type="transmembrane region" description="Helical" evidence="5">
    <location>
        <begin position="113"/>
        <end position="134"/>
    </location>
</feature>
<keyword evidence="2 5" id="KW-0812">Transmembrane</keyword>
<evidence type="ECO:0000256" key="3">
    <source>
        <dbReference type="ARBA" id="ARBA00022989"/>
    </source>
</evidence>
<feature type="transmembrane region" description="Helical" evidence="5">
    <location>
        <begin position="218"/>
        <end position="239"/>
    </location>
</feature>
<organism evidence="6 7">
    <name type="scientific">Stakelama tenebrarum</name>
    <dbReference type="NCBI Taxonomy" id="2711215"/>
    <lineage>
        <taxon>Bacteria</taxon>
        <taxon>Pseudomonadati</taxon>
        <taxon>Pseudomonadota</taxon>
        <taxon>Alphaproteobacteria</taxon>
        <taxon>Sphingomonadales</taxon>
        <taxon>Sphingomonadaceae</taxon>
        <taxon>Stakelama</taxon>
    </lineage>
</organism>
<dbReference type="InterPro" id="IPR002781">
    <property type="entry name" value="TM_pro_TauE-like"/>
</dbReference>
<feature type="transmembrane region" description="Helical" evidence="5">
    <location>
        <begin position="251"/>
        <end position="268"/>
    </location>
</feature>
<protein>
    <recommendedName>
        <fullName evidence="5">Probable membrane transporter protein</fullName>
    </recommendedName>
</protein>
<proteinExistence type="inferred from homology"/>
<comment type="subcellular location">
    <subcellularLocation>
        <location evidence="5">Cell membrane</location>
        <topology evidence="5">Multi-pass membrane protein</topology>
    </subcellularLocation>
    <subcellularLocation>
        <location evidence="1">Membrane</location>
        <topology evidence="1">Multi-pass membrane protein</topology>
    </subcellularLocation>
</comment>
<keyword evidence="7" id="KW-1185">Reference proteome</keyword>
<dbReference type="Proteomes" id="UP000501568">
    <property type="component" value="Chromosome"/>
</dbReference>
<feature type="transmembrane region" description="Helical" evidence="5">
    <location>
        <begin position="184"/>
        <end position="206"/>
    </location>
</feature>
<dbReference type="Pfam" id="PF01925">
    <property type="entry name" value="TauE"/>
    <property type="match status" value="1"/>
</dbReference>